<dbReference type="InterPro" id="IPR009057">
    <property type="entry name" value="Homeodomain-like_sf"/>
</dbReference>
<feature type="transmembrane region" description="Helical" evidence="4">
    <location>
        <begin position="77"/>
        <end position="94"/>
    </location>
</feature>
<dbReference type="InterPro" id="IPR018060">
    <property type="entry name" value="HTH_AraC"/>
</dbReference>
<keyword evidence="4" id="KW-0472">Membrane</keyword>
<dbReference type="PANTHER" id="PTHR43280">
    <property type="entry name" value="ARAC-FAMILY TRANSCRIPTIONAL REGULATOR"/>
    <property type="match status" value="1"/>
</dbReference>
<dbReference type="Pfam" id="PF12833">
    <property type="entry name" value="HTH_18"/>
    <property type="match status" value="1"/>
</dbReference>
<feature type="domain" description="HTH araC/xylS-type" evidence="5">
    <location>
        <begin position="128"/>
        <end position="231"/>
    </location>
</feature>
<dbReference type="PROSITE" id="PS00041">
    <property type="entry name" value="HTH_ARAC_FAMILY_1"/>
    <property type="match status" value="1"/>
</dbReference>
<dbReference type="AlphaFoldDB" id="A0A8J2XHA5"/>
<comment type="caution">
    <text evidence="6">The sequence shown here is derived from an EMBL/GenBank/DDBJ whole genome shotgun (WGS) entry which is preliminary data.</text>
</comment>
<dbReference type="EMBL" id="BMIC01000009">
    <property type="protein sequence ID" value="GFZ93787.1"/>
    <property type="molecule type" value="Genomic_DNA"/>
</dbReference>
<keyword evidence="1" id="KW-0805">Transcription regulation</keyword>
<evidence type="ECO:0000256" key="2">
    <source>
        <dbReference type="ARBA" id="ARBA00023125"/>
    </source>
</evidence>
<protein>
    <recommendedName>
        <fullName evidence="5">HTH araC/xylS-type domain-containing protein</fullName>
    </recommendedName>
</protein>
<dbReference type="GO" id="GO:0043565">
    <property type="term" value="F:sequence-specific DNA binding"/>
    <property type="evidence" value="ECO:0007669"/>
    <property type="project" value="InterPro"/>
</dbReference>
<feature type="transmembrane region" description="Helical" evidence="4">
    <location>
        <begin position="6"/>
        <end position="25"/>
    </location>
</feature>
<accession>A0A8J2XHA5</accession>
<dbReference type="GO" id="GO:0003700">
    <property type="term" value="F:DNA-binding transcription factor activity"/>
    <property type="evidence" value="ECO:0007669"/>
    <property type="project" value="InterPro"/>
</dbReference>
<evidence type="ECO:0000313" key="6">
    <source>
        <dbReference type="EMBL" id="GFZ93787.1"/>
    </source>
</evidence>
<keyword evidence="4" id="KW-0812">Transmembrane</keyword>
<dbReference type="SMART" id="SM00342">
    <property type="entry name" value="HTH_ARAC"/>
    <property type="match status" value="1"/>
</dbReference>
<evidence type="ECO:0000313" key="7">
    <source>
        <dbReference type="Proteomes" id="UP000598120"/>
    </source>
</evidence>
<dbReference type="InterPro" id="IPR018062">
    <property type="entry name" value="HTH_AraC-typ_CS"/>
</dbReference>
<keyword evidence="2" id="KW-0238">DNA-binding</keyword>
<keyword evidence="4" id="KW-1133">Transmembrane helix</keyword>
<dbReference type="PROSITE" id="PS01124">
    <property type="entry name" value="HTH_ARAC_FAMILY_2"/>
    <property type="match status" value="1"/>
</dbReference>
<keyword evidence="7" id="KW-1185">Reference proteome</keyword>
<keyword evidence="3" id="KW-0804">Transcription</keyword>
<organism evidence="6 7">
    <name type="scientific">Aquaticitalea lipolytica</name>
    <dbReference type="NCBI Taxonomy" id="1247562"/>
    <lineage>
        <taxon>Bacteria</taxon>
        <taxon>Pseudomonadati</taxon>
        <taxon>Bacteroidota</taxon>
        <taxon>Flavobacteriia</taxon>
        <taxon>Flavobacteriales</taxon>
        <taxon>Flavobacteriaceae</taxon>
        <taxon>Aquaticitalea</taxon>
    </lineage>
</organism>
<dbReference type="Gene3D" id="1.10.10.60">
    <property type="entry name" value="Homeodomain-like"/>
    <property type="match status" value="2"/>
</dbReference>
<proteinExistence type="predicted"/>
<evidence type="ECO:0000259" key="5">
    <source>
        <dbReference type="PROSITE" id="PS01124"/>
    </source>
</evidence>
<evidence type="ECO:0000256" key="1">
    <source>
        <dbReference type="ARBA" id="ARBA00023015"/>
    </source>
</evidence>
<name>A0A8J2XHA5_9FLAO</name>
<gene>
    <name evidence="6" type="ORF">GCM10011531_27150</name>
</gene>
<dbReference type="PANTHER" id="PTHR43280:SF29">
    <property type="entry name" value="ARAC-FAMILY TRANSCRIPTIONAL REGULATOR"/>
    <property type="match status" value="1"/>
</dbReference>
<reference evidence="6 7" key="1">
    <citation type="journal article" date="2014" name="Int. J. Syst. Evol. Microbiol.">
        <title>Complete genome sequence of Corynebacterium casei LMG S-19264T (=DSM 44701T), isolated from a smear-ripened cheese.</title>
        <authorList>
            <consortium name="US DOE Joint Genome Institute (JGI-PGF)"/>
            <person name="Walter F."/>
            <person name="Albersmeier A."/>
            <person name="Kalinowski J."/>
            <person name="Ruckert C."/>
        </authorList>
    </citation>
    <scope>NUCLEOTIDE SEQUENCE [LARGE SCALE GENOMIC DNA]</scope>
    <source>
        <strain evidence="6 7">CGMCC 1.15295</strain>
    </source>
</reference>
<dbReference type="Proteomes" id="UP000598120">
    <property type="component" value="Unassembled WGS sequence"/>
</dbReference>
<evidence type="ECO:0000256" key="4">
    <source>
        <dbReference type="SAM" id="Phobius"/>
    </source>
</evidence>
<sequence>MDAKFIFKKHIFLIFVIQLLTYSIVSYRVLNIKRDTKDEIKPTSSLKFLTTIMLLFASSVLLLYISTSVFKVKGVNLTNLVVFFLVVFVTALEMQMLKGLKATFNFIEPKKYKNSNLQSQSINDLGNQLNQLLIDEKVYLNPNLKADDLASMLKISRHQLSEFVNQELDCSFNELVNKYRVEYIKHDLLNKEKNHLSISGLAQDAGFKSDATFYRVFKEQTGFTPSEYIKLNA</sequence>
<feature type="transmembrane region" description="Helical" evidence="4">
    <location>
        <begin position="46"/>
        <end position="65"/>
    </location>
</feature>
<evidence type="ECO:0000256" key="3">
    <source>
        <dbReference type="ARBA" id="ARBA00023163"/>
    </source>
</evidence>
<dbReference type="SUPFAM" id="SSF46689">
    <property type="entry name" value="Homeodomain-like"/>
    <property type="match status" value="1"/>
</dbReference>